<organism evidence="2 3">
    <name type="scientific">Mycolicibacterium chlorophenolicum</name>
    <dbReference type="NCBI Taxonomy" id="37916"/>
    <lineage>
        <taxon>Bacteria</taxon>
        <taxon>Bacillati</taxon>
        <taxon>Actinomycetota</taxon>
        <taxon>Actinomycetes</taxon>
        <taxon>Mycobacteriales</taxon>
        <taxon>Mycobacteriaceae</taxon>
        <taxon>Mycolicibacterium</taxon>
    </lineage>
</organism>
<proteinExistence type="predicted"/>
<dbReference type="PATRIC" id="fig|37916.4.peg.1165"/>
<accession>A0A0J6WJ90</accession>
<evidence type="ECO:0000313" key="2">
    <source>
        <dbReference type="EMBL" id="KMO82654.1"/>
    </source>
</evidence>
<gene>
    <name evidence="2" type="ORF">MCHLDSM_01277</name>
</gene>
<sequence length="235" mass="25070">MRNDAAWMSRRRPGPGVRVTPASQGGALVWDTVTPPPDQDGHVQAVTLQRARRQVWPMCGVSSRDRSGPQRRMVRCWDSRQPLLGWVLSAQNSPHHRAAAVHRRCALIARGLGYGGIDIGFISPPAEPAGGGPSASAGRLDPTALRSLAHDRDLVVLAWGNAIDVHCGAAAARLLQQELARHCGSLAVLGWTTDGRPLDVDGASRAPTLSCLCCAPTGSYDHDARFDRLVMGAVS</sequence>
<evidence type="ECO:0008006" key="4">
    <source>
        <dbReference type="Google" id="ProtNLM"/>
    </source>
</evidence>
<dbReference type="AlphaFoldDB" id="A0A0J6WJ90"/>
<dbReference type="EMBL" id="JYNL01000009">
    <property type="protein sequence ID" value="KMO82654.1"/>
    <property type="molecule type" value="Genomic_DNA"/>
</dbReference>
<dbReference type="Proteomes" id="UP000036513">
    <property type="component" value="Unassembled WGS sequence"/>
</dbReference>
<reference evidence="2 3" key="1">
    <citation type="journal article" date="2015" name="Genome Biol. Evol.">
        <title>Characterization of Three Mycobacterium spp. with Potential Use in Bioremediation by Genome Sequencing and Comparative Genomics.</title>
        <authorList>
            <person name="Das S."/>
            <person name="Pettersson B.M."/>
            <person name="Behra P.R."/>
            <person name="Ramesh M."/>
            <person name="Dasgupta S."/>
            <person name="Bhattacharya A."/>
            <person name="Kirsebom L.A."/>
        </authorList>
    </citation>
    <scope>NUCLEOTIDE SEQUENCE [LARGE SCALE GENOMIC DNA]</scope>
    <source>
        <strain evidence="2 3">DSM 43826</strain>
    </source>
</reference>
<feature type="region of interest" description="Disordered" evidence="1">
    <location>
        <begin position="1"/>
        <end position="22"/>
    </location>
</feature>
<evidence type="ECO:0000256" key="1">
    <source>
        <dbReference type="SAM" id="MobiDB-lite"/>
    </source>
</evidence>
<comment type="caution">
    <text evidence="2">The sequence shown here is derived from an EMBL/GenBank/DDBJ whole genome shotgun (WGS) entry which is preliminary data.</text>
</comment>
<name>A0A0J6WJ90_9MYCO</name>
<keyword evidence="3" id="KW-1185">Reference proteome</keyword>
<protein>
    <recommendedName>
        <fullName evidence="4">DUF1643 domain-containing protein</fullName>
    </recommendedName>
</protein>
<evidence type="ECO:0000313" key="3">
    <source>
        <dbReference type="Proteomes" id="UP000036513"/>
    </source>
</evidence>
<dbReference type="STRING" id="37916.MCHLDSM_01277"/>